<dbReference type="EMBL" id="JBHSGG010000033">
    <property type="protein sequence ID" value="MFC4728946.1"/>
    <property type="molecule type" value="Genomic_DNA"/>
</dbReference>
<protein>
    <submittedName>
        <fullName evidence="7">TspO/MBR family protein</fullName>
    </submittedName>
</protein>
<feature type="transmembrane region" description="Helical" evidence="6">
    <location>
        <begin position="84"/>
        <end position="102"/>
    </location>
</feature>
<dbReference type="Pfam" id="PF03073">
    <property type="entry name" value="TspO_MBR"/>
    <property type="match status" value="1"/>
</dbReference>
<evidence type="ECO:0000256" key="5">
    <source>
        <dbReference type="ARBA" id="ARBA00023136"/>
    </source>
</evidence>
<dbReference type="PANTHER" id="PTHR10057">
    <property type="entry name" value="PERIPHERAL-TYPE BENZODIAZEPINE RECEPTOR"/>
    <property type="match status" value="1"/>
</dbReference>
<reference evidence="8" key="1">
    <citation type="journal article" date="2019" name="Int. J. Syst. Evol. Microbiol.">
        <title>The Global Catalogue of Microorganisms (GCM) 10K type strain sequencing project: providing services to taxonomists for standard genome sequencing and annotation.</title>
        <authorList>
            <consortium name="The Broad Institute Genomics Platform"/>
            <consortium name="The Broad Institute Genome Sequencing Center for Infectious Disease"/>
            <person name="Wu L."/>
            <person name="Ma J."/>
        </authorList>
    </citation>
    <scope>NUCLEOTIDE SEQUENCE [LARGE SCALE GENOMIC DNA]</scope>
    <source>
        <strain evidence="8">CGMCC 1.13574</strain>
    </source>
</reference>
<dbReference type="PANTHER" id="PTHR10057:SF0">
    <property type="entry name" value="TRANSLOCATOR PROTEIN"/>
    <property type="match status" value="1"/>
</dbReference>
<evidence type="ECO:0000256" key="4">
    <source>
        <dbReference type="ARBA" id="ARBA00022989"/>
    </source>
</evidence>
<keyword evidence="3 6" id="KW-0812">Transmembrane</keyword>
<feature type="transmembrane region" description="Helical" evidence="6">
    <location>
        <begin position="136"/>
        <end position="157"/>
    </location>
</feature>
<sequence>MTAKRGRRAGSGLAGWLALVFLAAAIGSVASSGSTGFYLSLDRPGWAPPSWLFAPVWTVLYLMMAIAAWLVWRARGWDGARTALSLFVLQLALNALWTWLFFAWRVGAAAFAEIVVLWVLVLATCLLFWRIRPLAGALLVPYLAWVGFATALTFTVWRANPGVL</sequence>
<evidence type="ECO:0000313" key="8">
    <source>
        <dbReference type="Proteomes" id="UP001595892"/>
    </source>
</evidence>
<organism evidence="7 8">
    <name type="scientific">Coralloluteibacterium thermophilum</name>
    <dbReference type="NCBI Taxonomy" id="2707049"/>
    <lineage>
        <taxon>Bacteria</taxon>
        <taxon>Pseudomonadati</taxon>
        <taxon>Pseudomonadota</taxon>
        <taxon>Gammaproteobacteria</taxon>
        <taxon>Lysobacterales</taxon>
        <taxon>Lysobacteraceae</taxon>
        <taxon>Coralloluteibacterium</taxon>
    </lineage>
</organism>
<comment type="caution">
    <text evidence="7">The sequence shown here is derived from an EMBL/GenBank/DDBJ whole genome shotgun (WGS) entry which is preliminary data.</text>
</comment>
<feature type="transmembrane region" description="Helical" evidence="6">
    <location>
        <begin position="51"/>
        <end position="72"/>
    </location>
</feature>
<keyword evidence="5 6" id="KW-0472">Membrane</keyword>
<dbReference type="PIRSF" id="PIRSF005859">
    <property type="entry name" value="PBR"/>
    <property type="match status" value="1"/>
</dbReference>
<dbReference type="CDD" id="cd15904">
    <property type="entry name" value="TSPO_MBR"/>
    <property type="match status" value="1"/>
</dbReference>
<evidence type="ECO:0000256" key="3">
    <source>
        <dbReference type="ARBA" id="ARBA00022692"/>
    </source>
</evidence>
<keyword evidence="4 6" id="KW-1133">Transmembrane helix</keyword>
<dbReference type="Proteomes" id="UP001595892">
    <property type="component" value="Unassembled WGS sequence"/>
</dbReference>
<comment type="similarity">
    <text evidence="2">Belongs to the TspO/BZRP family.</text>
</comment>
<feature type="transmembrane region" description="Helical" evidence="6">
    <location>
        <begin position="108"/>
        <end position="129"/>
    </location>
</feature>
<evidence type="ECO:0000313" key="7">
    <source>
        <dbReference type="EMBL" id="MFC4728946.1"/>
    </source>
</evidence>
<name>A0ABV9NLI3_9GAMM</name>
<dbReference type="InterPro" id="IPR004307">
    <property type="entry name" value="TspO_MBR"/>
</dbReference>
<accession>A0ABV9NLI3</accession>
<evidence type="ECO:0000256" key="1">
    <source>
        <dbReference type="ARBA" id="ARBA00004141"/>
    </source>
</evidence>
<dbReference type="InterPro" id="IPR038330">
    <property type="entry name" value="TspO/MBR-related_sf"/>
</dbReference>
<proteinExistence type="inferred from homology"/>
<gene>
    <name evidence="7" type="ORF">ACFO3Q_12290</name>
</gene>
<dbReference type="Gene3D" id="1.20.1260.100">
    <property type="entry name" value="TspO/MBR protein"/>
    <property type="match status" value="1"/>
</dbReference>
<comment type="subcellular location">
    <subcellularLocation>
        <location evidence="1">Membrane</location>
        <topology evidence="1">Multi-pass membrane protein</topology>
    </subcellularLocation>
</comment>
<keyword evidence="8" id="KW-1185">Reference proteome</keyword>
<dbReference type="RefSeq" id="WP_377005013.1">
    <property type="nucleotide sequence ID" value="NZ_JBHSGG010000033.1"/>
</dbReference>
<evidence type="ECO:0000256" key="6">
    <source>
        <dbReference type="SAM" id="Phobius"/>
    </source>
</evidence>
<evidence type="ECO:0000256" key="2">
    <source>
        <dbReference type="ARBA" id="ARBA00007524"/>
    </source>
</evidence>